<dbReference type="EMBL" id="JACHEK010000010">
    <property type="protein sequence ID" value="MBB6146515.1"/>
    <property type="molecule type" value="Genomic_DNA"/>
</dbReference>
<keyword evidence="3" id="KW-1185">Reference proteome</keyword>
<comment type="caution">
    <text evidence="2">The sequence shown here is derived from an EMBL/GenBank/DDBJ whole genome shotgun (WGS) entry which is preliminary data.</text>
</comment>
<sequence length="179" mass="20343">MVTKLQETLALLDRTPATLNSLLRDLPESWTARNEGGETWTVFDVLGHLVYGERADWVGRGRMIREFGESRSFDPFDRLGFRRETEGRTLAQLLDEFARLRTANLEEVRGWNLIPADLDRKGRHPAFGPVSLSELLSAWAVHDLTHLHQISRIMAYQYRDAVGPWSAYLGVLHCCGHGA</sequence>
<evidence type="ECO:0000313" key="2">
    <source>
        <dbReference type="EMBL" id="MBB6146515.1"/>
    </source>
</evidence>
<dbReference type="OrthoDB" id="1434917at2"/>
<evidence type="ECO:0000313" key="3">
    <source>
        <dbReference type="Proteomes" id="UP000538666"/>
    </source>
</evidence>
<dbReference type="Proteomes" id="UP000538666">
    <property type="component" value="Unassembled WGS sequence"/>
</dbReference>
<dbReference type="AlphaFoldDB" id="A0A841K0L0"/>
<reference evidence="2 3" key="1">
    <citation type="submission" date="2020-08" db="EMBL/GenBank/DDBJ databases">
        <title>Genomic Encyclopedia of Type Strains, Phase IV (KMG-IV): sequencing the most valuable type-strain genomes for metagenomic binning, comparative biology and taxonomic classification.</title>
        <authorList>
            <person name="Goeker M."/>
        </authorList>
    </citation>
    <scope>NUCLEOTIDE SEQUENCE [LARGE SCALE GENOMIC DNA]</scope>
    <source>
        <strain evidence="2 3">DSM 103733</strain>
    </source>
</reference>
<name>A0A841K0L0_9BACT</name>
<proteinExistence type="predicted"/>
<protein>
    <recommendedName>
        <fullName evidence="1">DinB-like domain-containing protein</fullName>
    </recommendedName>
</protein>
<dbReference type="InterPro" id="IPR024775">
    <property type="entry name" value="DinB-like"/>
</dbReference>
<dbReference type="Gene3D" id="1.20.120.450">
    <property type="entry name" value="dinb family like domain"/>
    <property type="match status" value="1"/>
</dbReference>
<gene>
    <name evidence="2" type="ORF">HNQ77_004494</name>
</gene>
<dbReference type="SUPFAM" id="SSF109854">
    <property type="entry name" value="DinB/YfiT-like putative metalloenzymes"/>
    <property type="match status" value="1"/>
</dbReference>
<dbReference type="RefSeq" id="WP_050060500.1">
    <property type="nucleotide sequence ID" value="NZ_JACHEK010000010.1"/>
</dbReference>
<dbReference type="Pfam" id="PF12867">
    <property type="entry name" value="DinB_2"/>
    <property type="match status" value="1"/>
</dbReference>
<accession>A0A841K0L0</accession>
<dbReference type="InterPro" id="IPR034660">
    <property type="entry name" value="DinB/YfiT-like"/>
</dbReference>
<feature type="domain" description="DinB-like" evidence="1">
    <location>
        <begin position="12"/>
        <end position="150"/>
    </location>
</feature>
<organism evidence="2 3">
    <name type="scientific">Silvibacterium bohemicum</name>
    <dbReference type="NCBI Taxonomy" id="1577686"/>
    <lineage>
        <taxon>Bacteria</taxon>
        <taxon>Pseudomonadati</taxon>
        <taxon>Acidobacteriota</taxon>
        <taxon>Terriglobia</taxon>
        <taxon>Terriglobales</taxon>
        <taxon>Acidobacteriaceae</taxon>
        <taxon>Silvibacterium</taxon>
    </lineage>
</organism>
<evidence type="ECO:0000259" key="1">
    <source>
        <dbReference type="Pfam" id="PF12867"/>
    </source>
</evidence>